<dbReference type="Proteomes" id="UP001286313">
    <property type="component" value="Unassembled WGS sequence"/>
</dbReference>
<sequence>MAPLAHLKSQKRPPCQIPGDIQKKAEVKHKRHVEEVVGVSPVVKSHRRGKVKAERKYGTKGKEKQNYKKELESIGEKHREARTEPNYRS</sequence>
<proteinExistence type="predicted"/>
<evidence type="ECO:0000313" key="3">
    <source>
        <dbReference type="Proteomes" id="UP001286313"/>
    </source>
</evidence>
<feature type="region of interest" description="Disordered" evidence="1">
    <location>
        <begin position="40"/>
        <end position="89"/>
    </location>
</feature>
<gene>
    <name evidence="2" type="ORF">Pcinc_003637</name>
</gene>
<accession>A0AAE1GHE6</accession>
<protein>
    <submittedName>
        <fullName evidence="2">Uncharacterized protein</fullName>
    </submittedName>
</protein>
<reference evidence="2" key="1">
    <citation type="submission" date="2023-10" db="EMBL/GenBank/DDBJ databases">
        <title>Genome assemblies of two species of porcelain crab, Petrolisthes cinctipes and Petrolisthes manimaculis (Anomura: Porcellanidae).</title>
        <authorList>
            <person name="Angst P."/>
        </authorList>
    </citation>
    <scope>NUCLEOTIDE SEQUENCE</scope>
    <source>
        <strain evidence="2">PB745_01</strain>
        <tissue evidence="2">Gill</tissue>
    </source>
</reference>
<dbReference type="AlphaFoldDB" id="A0AAE1GHE6"/>
<evidence type="ECO:0000313" key="2">
    <source>
        <dbReference type="EMBL" id="KAK3892512.1"/>
    </source>
</evidence>
<organism evidence="2 3">
    <name type="scientific">Petrolisthes cinctipes</name>
    <name type="common">Flat porcelain crab</name>
    <dbReference type="NCBI Taxonomy" id="88211"/>
    <lineage>
        <taxon>Eukaryota</taxon>
        <taxon>Metazoa</taxon>
        <taxon>Ecdysozoa</taxon>
        <taxon>Arthropoda</taxon>
        <taxon>Crustacea</taxon>
        <taxon>Multicrustacea</taxon>
        <taxon>Malacostraca</taxon>
        <taxon>Eumalacostraca</taxon>
        <taxon>Eucarida</taxon>
        <taxon>Decapoda</taxon>
        <taxon>Pleocyemata</taxon>
        <taxon>Anomura</taxon>
        <taxon>Galatheoidea</taxon>
        <taxon>Porcellanidae</taxon>
        <taxon>Petrolisthes</taxon>
    </lineage>
</organism>
<name>A0AAE1GHE6_PETCI</name>
<comment type="caution">
    <text evidence="2">The sequence shown here is derived from an EMBL/GenBank/DDBJ whole genome shotgun (WGS) entry which is preliminary data.</text>
</comment>
<feature type="compositionally biased region" description="Basic and acidic residues" evidence="1">
    <location>
        <begin position="51"/>
        <end position="89"/>
    </location>
</feature>
<keyword evidence="3" id="KW-1185">Reference proteome</keyword>
<evidence type="ECO:0000256" key="1">
    <source>
        <dbReference type="SAM" id="MobiDB-lite"/>
    </source>
</evidence>
<dbReference type="EMBL" id="JAWQEG010000258">
    <property type="protein sequence ID" value="KAK3892512.1"/>
    <property type="molecule type" value="Genomic_DNA"/>
</dbReference>